<keyword evidence="3 7" id="KW-0378">Hydrolase</keyword>
<dbReference type="InterPro" id="IPR018114">
    <property type="entry name" value="TRYPSIN_HIS"/>
</dbReference>
<dbReference type="Proteomes" id="UP000472267">
    <property type="component" value="Chromosome 4"/>
</dbReference>
<dbReference type="Ensembl" id="ENSSFAT00005018970.1">
    <property type="protein sequence ID" value="ENSSFAP00005018239.1"/>
    <property type="gene ID" value="ENSSFAG00005009591.1"/>
</dbReference>
<dbReference type="InterPro" id="IPR001254">
    <property type="entry name" value="Trypsin_dom"/>
</dbReference>
<accession>A0A672H133</accession>
<feature type="domain" description="Peptidase S1" evidence="8">
    <location>
        <begin position="38"/>
        <end position="267"/>
    </location>
</feature>
<reference evidence="9" key="3">
    <citation type="submission" date="2025-09" db="UniProtKB">
        <authorList>
            <consortium name="Ensembl"/>
        </authorList>
    </citation>
    <scope>IDENTIFICATION</scope>
</reference>
<dbReference type="InterPro" id="IPR043504">
    <property type="entry name" value="Peptidase_S1_PA_chymotrypsin"/>
</dbReference>
<gene>
    <name evidence="9" type="primary">LOC115386893</name>
</gene>
<keyword evidence="10" id="KW-1185">Reference proteome</keyword>
<evidence type="ECO:0000313" key="10">
    <source>
        <dbReference type="Proteomes" id="UP000472267"/>
    </source>
</evidence>
<evidence type="ECO:0000256" key="5">
    <source>
        <dbReference type="ARBA" id="ARBA00023157"/>
    </source>
</evidence>
<reference evidence="9" key="1">
    <citation type="submission" date="2019-06" db="EMBL/GenBank/DDBJ databases">
        <authorList>
            <consortium name="Wellcome Sanger Institute Data Sharing"/>
        </authorList>
    </citation>
    <scope>NUCLEOTIDE SEQUENCE [LARGE SCALE GENOMIC DNA]</scope>
</reference>
<dbReference type="PRINTS" id="PR00722">
    <property type="entry name" value="CHYMOTRYPSIN"/>
</dbReference>
<dbReference type="InterPro" id="IPR001314">
    <property type="entry name" value="Peptidase_S1A"/>
</dbReference>
<dbReference type="PROSITE" id="PS00135">
    <property type="entry name" value="TRYPSIN_SER"/>
    <property type="match status" value="1"/>
</dbReference>
<keyword evidence="6" id="KW-0325">Glycoprotein</keyword>
<dbReference type="SUPFAM" id="SSF50494">
    <property type="entry name" value="Trypsin-like serine proteases"/>
    <property type="match status" value="1"/>
</dbReference>
<organism evidence="9 10">
    <name type="scientific">Salarias fasciatus</name>
    <name type="common">Jewelled blenny</name>
    <name type="synonym">Blennius fasciatus</name>
    <dbReference type="NCBI Taxonomy" id="181472"/>
    <lineage>
        <taxon>Eukaryota</taxon>
        <taxon>Metazoa</taxon>
        <taxon>Chordata</taxon>
        <taxon>Craniata</taxon>
        <taxon>Vertebrata</taxon>
        <taxon>Euteleostomi</taxon>
        <taxon>Actinopterygii</taxon>
        <taxon>Neopterygii</taxon>
        <taxon>Teleostei</taxon>
        <taxon>Neoteleostei</taxon>
        <taxon>Acanthomorphata</taxon>
        <taxon>Ovalentaria</taxon>
        <taxon>Blenniimorphae</taxon>
        <taxon>Blenniiformes</taxon>
        <taxon>Blennioidei</taxon>
        <taxon>Blenniidae</taxon>
        <taxon>Salariinae</taxon>
        <taxon>Salarias</taxon>
    </lineage>
</organism>
<keyword evidence="1 7" id="KW-0645">Protease</keyword>
<keyword evidence="5" id="KW-1015">Disulfide bond</keyword>
<dbReference type="SMART" id="SM00020">
    <property type="entry name" value="Tryp_SPc"/>
    <property type="match status" value="1"/>
</dbReference>
<dbReference type="InterPro" id="IPR009003">
    <property type="entry name" value="Peptidase_S1_PA"/>
</dbReference>
<dbReference type="CDD" id="cd00190">
    <property type="entry name" value="Tryp_SPc"/>
    <property type="match status" value="1"/>
</dbReference>
<keyword evidence="2" id="KW-0732">Signal</keyword>
<evidence type="ECO:0000256" key="7">
    <source>
        <dbReference type="RuleBase" id="RU363034"/>
    </source>
</evidence>
<dbReference type="Pfam" id="PF00089">
    <property type="entry name" value="Trypsin"/>
    <property type="match status" value="1"/>
</dbReference>
<protein>
    <submittedName>
        <fullName evidence="9">Trypsin-like</fullName>
    </submittedName>
</protein>
<dbReference type="PROSITE" id="PS00134">
    <property type="entry name" value="TRYPSIN_HIS"/>
    <property type="match status" value="1"/>
</dbReference>
<dbReference type="PROSITE" id="PS50240">
    <property type="entry name" value="TRYPSIN_DOM"/>
    <property type="match status" value="1"/>
</dbReference>
<name>A0A672H133_SALFA</name>
<evidence type="ECO:0000256" key="6">
    <source>
        <dbReference type="ARBA" id="ARBA00023180"/>
    </source>
</evidence>
<dbReference type="PANTHER" id="PTHR24253:SF144">
    <property type="entry name" value="CHYMOTRYPSIN-LIKE PROTEASE CTRL-1-RELATED"/>
    <property type="match status" value="1"/>
</dbReference>
<dbReference type="GO" id="GO:0006508">
    <property type="term" value="P:proteolysis"/>
    <property type="evidence" value="ECO:0007669"/>
    <property type="project" value="UniProtKB-KW"/>
</dbReference>
<reference evidence="9" key="2">
    <citation type="submission" date="2025-08" db="UniProtKB">
        <authorList>
            <consortium name="Ensembl"/>
        </authorList>
    </citation>
    <scope>IDENTIFICATION</scope>
</reference>
<evidence type="ECO:0000256" key="1">
    <source>
        <dbReference type="ARBA" id="ARBA00022670"/>
    </source>
</evidence>
<evidence type="ECO:0000256" key="3">
    <source>
        <dbReference type="ARBA" id="ARBA00022801"/>
    </source>
</evidence>
<dbReference type="GO" id="GO:0004252">
    <property type="term" value="F:serine-type endopeptidase activity"/>
    <property type="evidence" value="ECO:0007669"/>
    <property type="project" value="InterPro"/>
</dbReference>
<dbReference type="InterPro" id="IPR033116">
    <property type="entry name" value="TRYPSIN_SER"/>
</dbReference>
<proteinExistence type="predicted"/>
<dbReference type="Gene3D" id="2.40.10.10">
    <property type="entry name" value="Trypsin-like serine proteases"/>
    <property type="match status" value="1"/>
</dbReference>
<evidence type="ECO:0000256" key="4">
    <source>
        <dbReference type="ARBA" id="ARBA00022825"/>
    </source>
</evidence>
<evidence type="ECO:0000313" key="9">
    <source>
        <dbReference type="Ensembl" id="ENSSFAP00005018239.1"/>
    </source>
</evidence>
<dbReference type="FunFam" id="2.40.10.10:FF:000057">
    <property type="entry name" value="Zgc:100868"/>
    <property type="match status" value="1"/>
</dbReference>
<dbReference type="PANTHER" id="PTHR24253">
    <property type="entry name" value="TRANSMEMBRANE PROTEASE SERINE"/>
    <property type="match status" value="1"/>
</dbReference>
<evidence type="ECO:0000256" key="2">
    <source>
        <dbReference type="ARBA" id="ARBA00022729"/>
    </source>
</evidence>
<dbReference type="InParanoid" id="A0A672H133"/>
<sequence>MIERNKEFSILLSYTSCMIIYTHSDPPVCGQAPLNTKIVGGEDAAPGAWPWQASLHFKSHFYCGGSLINNQWVLSAAHCFPRVITQADVRIYLGRETQELDNANEVSRNVSRIVTHPSYNHETNDNDIALVQLSSAVTFTDYIRPVCLAGAGSEFGAGVIAWVTGWGTMDPLESPGTLQEVDVPIVSNADCDDAYGLITSNMICAGLYEGGKDSCQGDSGGPLVVKNGSQWIECGVVSFGKGCAEARFPGVYARVSEYESWIKSTIPTNQPGFIPIRIVMRPASSPCFASSSSSSSITGVPLFLALSLPLLVFLQEP</sequence>
<keyword evidence="4 7" id="KW-0720">Serine protease</keyword>
<dbReference type="AlphaFoldDB" id="A0A672H133"/>
<evidence type="ECO:0000259" key="8">
    <source>
        <dbReference type="PROSITE" id="PS50240"/>
    </source>
</evidence>